<keyword evidence="3" id="KW-1185">Reference proteome</keyword>
<evidence type="ECO:0008006" key="4">
    <source>
        <dbReference type="Google" id="ProtNLM"/>
    </source>
</evidence>
<evidence type="ECO:0000313" key="2">
    <source>
        <dbReference type="EMBL" id="KAE8350121.1"/>
    </source>
</evidence>
<accession>A0A5N6YXF1</accession>
<name>A0A5N6YXF1_9EURO</name>
<feature type="signal peptide" evidence="1">
    <location>
        <begin position="1"/>
        <end position="19"/>
    </location>
</feature>
<dbReference type="AlphaFoldDB" id="A0A5N6YXF1"/>
<feature type="chain" id="PRO_5024864181" description="Secreted protein" evidence="1">
    <location>
        <begin position="20"/>
        <end position="82"/>
    </location>
</feature>
<sequence length="82" mass="9082">MAINFLLLSLGMQCNLVTSSYRTLHSVPAYPIVVSMTMWLSILRRYANPSQTPAATATATISVEAIKLVDVVQPLVYITRRL</sequence>
<evidence type="ECO:0000313" key="3">
    <source>
        <dbReference type="Proteomes" id="UP000327118"/>
    </source>
</evidence>
<dbReference type="Proteomes" id="UP000327118">
    <property type="component" value="Unassembled WGS sequence"/>
</dbReference>
<organism evidence="2 3">
    <name type="scientific">Aspergillus coremiiformis</name>
    <dbReference type="NCBI Taxonomy" id="138285"/>
    <lineage>
        <taxon>Eukaryota</taxon>
        <taxon>Fungi</taxon>
        <taxon>Dikarya</taxon>
        <taxon>Ascomycota</taxon>
        <taxon>Pezizomycotina</taxon>
        <taxon>Eurotiomycetes</taxon>
        <taxon>Eurotiomycetidae</taxon>
        <taxon>Eurotiales</taxon>
        <taxon>Aspergillaceae</taxon>
        <taxon>Aspergillus</taxon>
        <taxon>Aspergillus subgen. Circumdati</taxon>
    </lineage>
</organism>
<evidence type="ECO:0000256" key="1">
    <source>
        <dbReference type="SAM" id="SignalP"/>
    </source>
</evidence>
<dbReference type="EMBL" id="ML739247">
    <property type="protein sequence ID" value="KAE8350121.1"/>
    <property type="molecule type" value="Genomic_DNA"/>
</dbReference>
<protein>
    <recommendedName>
        <fullName evidence="4">Secreted protein</fullName>
    </recommendedName>
</protein>
<keyword evidence="1" id="KW-0732">Signal</keyword>
<reference evidence="3" key="1">
    <citation type="submission" date="2019-04" db="EMBL/GenBank/DDBJ databases">
        <title>Friends and foes A comparative genomics studyof 23 Aspergillus species from section Flavi.</title>
        <authorList>
            <consortium name="DOE Joint Genome Institute"/>
            <person name="Kjaerbolling I."/>
            <person name="Vesth T."/>
            <person name="Frisvad J.C."/>
            <person name="Nybo J.L."/>
            <person name="Theobald S."/>
            <person name="Kildgaard S."/>
            <person name="Isbrandt T."/>
            <person name="Kuo A."/>
            <person name="Sato A."/>
            <person name="Lyhne E.K."/>
            <person name="Kogle M.E."/>
            <person name="Wiebenga A."/>
            <person name="Kun R.S."/>
            <person name="Lubbers R.J."/>
            <person name="Makela M.R."/>
            <person name="Barry K."/>
            <person name="Chovatia M."/>
            <person name="Clum A."/>
            <person name="Daum C."/>
            <person name="Haridas S."/>
            <person name="He G."/>
            <person name="LaButti K."/>
            <person name="Lipzen A."/>
            <person name="Mondo S."/>
            <person name="Riley R."/>
            <person name="Salamov A."/>
            <person name="Simmons B.A."/>
            <person name="Magnuson J.K."/>
            <person name="Henrissat B."/>
            <person name="Mortensen U.H."/>
            <person name="Larsen T.O."/>
            <person name="Devries R.P."/>
            <person name="Grigoriev I.V."/>
            <person name="Machida M."/>
            <person name="Baker S.E."/>
            <person name="Andersen M.R."/>
        </authorList>
    </citation>
    <scope>NUCLEOTIDE SEQUENCE [LARGE SCALE GENOMIC DNA]</scope>
    <source>
        <strain evidence="3">CBS 553.77</strain>
    </source>
</reference>
<gene>
    <name evidence="2" type="ORF">BDV28DRAFT_139782</name>
</gene>
<proteinExistence type="predicted"/>